<comment type="caution">
    <text evidence="6">The sequence shown here is derived from an EMBL/GenBank/DDBJ whole genome shotgun (WGS) entry which is preliminary data.</text>
</comment>
<dbReference type="PROSITE" id="PS50982">
    <property type="entry name" value="MBD"/>
    <property type="match status" value="1"/>
</dbReference>
<name>A0A7D9DRJ0_PARCT</name>
<keyword evidence="5" id="KW-0539">Nucleus</keyword>
<organism evidence="6 7">
    <name type="scientific">Paramuricea clavata</name>
    <name type="common">Red gorgonian</name>
    <name type="synonym">Violescent sea-whip</name>
    <dbReference type="NCBI Taxonomy" id="317549"/>
    <lineage>
        <taxon>Eukaryota</taxon>
        <taxon>Metazoa</taxon>
        <taxon>Cnidaria</taxon>
        <taxon>Anthozoa</taxon>
        <taxon>Octocorallia</taxon>
        <taxon>Malacalcyonacea</taxon>
        <taxon>Plexauridae</taxon>
        <taxon>Paramuricea</taxon>
    </lineage>
</organism>
<dbReference type="GO" id="GO:0000122">
    <property type="term" value="P:negative regulation of transcription by RNA polymerase II"/>
    <property type="evidence" value="ECO:0007669"/>
    <property type="project" value="TreeGrafter"/>
</dbReference>
<dbReference type="InterPro" id="IPR016177">
    <property type="entry name" value="DNA-bd_dom_sf"/>
</dbReference>
<dbReference type="SMART" id="SM00391">
    <property type="entry name" value="MBD"/>
    <property type="match status" value="1"/>
</dbReference>
<dbReference type="Pfam" id="PF14048">
    <property type="entry name" value="MBD_C"/>
    <property type="match status" value="1"/>
</dbReference>
<evidence type="ECO:0000256" key="2">
    <source>
        <dbReference type="ARBA" id="ARBA00023015"/>
    </source>
</evidence>
<evidence type="ECO:0000256" key="1">
    <source>
        <dbReference type="ARBA" id="ARBA00004123"/>
    </source>
</evidence>
<dbReference type="SUPFAM" id="SSF54171">
    <property type="entry name" value="DNA-binding domain"/>
    <property type="match status" value="1"/>
</dbReference>
<keyword evidence="4" id="KW-0804">Transcription</keyword>
<dbReference type="Pfam" id="PF16564">
    <property type="entry name" value="MBDa"/>
    <property type="match status" value="1"/>
</dbReference>
<evidence type="ECO:0000256" key="5">
    <source>
        <dbReference type="ARBA" id="ARBA00023242"/>
    </source>
</evidence>
<keyword evidence="7" id="KW-1185">Reference proteome</keyword>
<keyword evidence="3" id="KW-0238">DNA-binding</keyword>
<dbReference type="EMBL" id="CACRXK020002023">
    <property type="protein sequence ID" value="CAB3992322.1"/>
    <property type="molecule type" value="Genomic_DNA"/>
</dbReference>
<dbReference type="GO" id="GO:0006346">
    <property type="term" value="P:DNA methylation-dependent constitutive heterochromatin formation"/>
    <property type="evidence" value="ECO:0007669"/>
    <property type="project" value="TreeGrafter"/>
</dbReference>
<evidence type="ECO:0000313" key="7">
    <source>
        <dbReference type="Proteomes" id="UP001152795"/>
    </source>
</evidence>
<dbReference type="Gene3D" id="3.30.890.10">
    <property type="entry name" value="Methyl-cpg-binding Protein 2, Chain A"/>
    <property type="match status" value="1"/>
</dbReference>
<dbReference type="PANTHER" id="PTHR12396:SF0">
    <property type="entry name" value="METHYL-CPG BINDING DOMAIN PROTEIN-LIKE, ISOFORM C"/>
    <property type="match status" value="1"/>
</dbReference>
<evidence type="ECO:0000313" key="6">
    <source>
        <dbReference type="EMBL" id="CAB3992322.1"/>
    </source>
</evidence>
<dbReference type="OrthoDB" id="10072024at2759"/>
<proteinExistence type="predicted"/>
<dbReference type="GO" id="GO:0005654">
    <property type="term" value="C:nucleoplasm"/>
    <property type="evidence" value="ECO:0007669"/>
    <property type="project" value="UniProtKB-ARBA"/>
</dbReference>
<dbReference type="CDD" id="cd00122">
    <property type="entry name" value="MBD"/>
    <property type="match status" value="1"/>
</dbReference>
<comment type="subcellular location">
    <subcellularLocation>
        <location evidence="1">Nucleus</location>
    </subcellularLocation>
</comment>
<protein>
    <submittedName>
        <fullName evidence="6">Methyl- -binding domain 2</fullName>
    </submittedName>
</protein>
<dbReference type="Pfam" id="PF01429">
    <property type="entry name" value="MBD"/>
    <property type="match status" value="1"/>
</dbReference>
<dbReference type="InterPro" id="IPR025884">
    <property type="entry name" value="MeCpG-bd_2/3_C_dom"/>
</dbReference>
<dbReference type="Proteomes" id="UP001152795">
    <property type="component" value="Unassembled WGS sequence"/>
</dbReference>
<dbReference type="InterPro" id="IPR001739">
    <property type="entry name" value="Methyl_CpG_DNA-bd"/>
</dbReference>
<reference evidence="6" key="1">
    <citation type="submission" date="2020-04" db="EMBL/GenBank/DDBJ databases">
        <authorList>
            <person name="Alioto T."/>
            <person name="Alioto T."/>
            <person name="Gomez Garrido J."/>
        </authorList>
    </citation>
    <scope>NUCLEOTIDE SEQUENCE</scope>
    <source>
        <strain evidence="6">A484AB</strain>
    </source>
</reference>
<evidence type="ECO:0000256" key="3">
    <source>
        <dbReference type="ARBA" id="ARBA00023125"/>
    </source>
</evidence>
<evidence type="ECO:0000256" key="4">
    <source>
        <dbReference type="ARBA" id="ARBA00023163"/>
    </source>
</evidence>
<dbReference type="AlphaFoldDB" id="A0A7D9DRJ0"/>
<keyword evidence="2" id="KW-0805">Transcription regulation</keyword>
<accession>A0A7D9DRJ0</accession>
<dbReference type="InterPro" id="IPR032343">
    <property type="entry name" value="MBD2/MBD3_p55-bd"/>
</dbReference>
<sequence length="279" mass="32100">MERELRERKGDAKERYRTECEGLPHGWSREVVIRKSGNSAGRVDIYYYSPCGKKFRSKPQVQDFLKGKVDLRNFDFRTGTMTNGIIRNSSRKRKADVFTRDFAAAGISPTKIPLRQTAIKFTRQPVTVINNSPIYVSGVDKKFDSKSNAGQQPRPIFWEKCLQDLHVVDENDNNLDEYELPSLFRPVGPKKEWGSLVNTLTTDLYLSKKNISGQNMSLKAFEKNPCIWLNAAQPLCAPFKVCDSDIRRQEERVQYVRKRLADAIEEYDYLKSKALGMES</sequence>
<dbReference type="GO" id="GO:0008327">
    <property type="term" value="F:methyl-CpG binding"/>
    <property type="evidence" value="ECO:0007669"/>
    <property type="project" value="TreeGrafter"/>
</dbReference>
<gene>
    <name evidence="6" type="ORF">PACLA_8A055994</name>
</gene>
<dbReference type="PANTHER" id="PTHR12396">
    <property type="entry name" value="METHYL-CPG BINDING PROTEIN, MBD"/>
    <property type="match status" value="1"/>
</dbReference>